<dbReference type="GO" id="GO:0005096">
    <property type="term" value="F:GTPase activator activity"/>
    <property type="evidence" value="ECO:0007669"/>
    <property type="project" value="InterPro"/>
</dbReference>
<feature type="domain" description="C-CAP/cofactor C-like" evidence="10">
    <location>
        <begin position="13"/>
        <end position="165"/>
    </location>
</feature>
<accession>A0A024TPA3</accession>
<dbReference type="InterPro" id="IPR012945">
    <property type="entry name" value="Tubulin-bd_cofactor_C_dom"/>
</dbReference>
<comment type="function">
    <text evidence="8">Clathrin is the major protein of the polyhedral coat of coated pits and vesicles.</text>
</comment>
<keyword evidence="7 8" id="KW-0968">Cytoplasmic vesicle</keyword>
<evidence type="ECO:0000313" key="11">
    <source>
        <dbReference type="EMBL" id="ETV95431.1"/>
    </source>
</evidence>
<proteinExistence type="inferred from homology"/>
<evidence type="ECO:0000256" key="9">
    <source>
        <dbReference type="SAM" id="Coils"/>
    </source>
</evidence>
<dbReference type="InterPro" id="IPR006599">
    <property type="entry name" value="CARP_motif"/>
</dbReference>
<dbReference type="GO" id="GO:0006892">
    <property type="term" value="P:post-Golgi vesicle-mediated transport"/>
    <property type="evidence" value="ECO:0007669"/>
    <property type="project" value="TreeGrafter"/>
</dbReference>
<dbReference type="PROSITE" id="PS51329">
    <property type="entry name" value="C_CAP_COFACTOR_C"/>
    <property type="match status" value="1"/>
</dbReference>
<dbReference type="PANTHER" id="PTHR15440">
    <property type="entry name" value="XRP2 PROTEIN"/>
    <property type="match status" value="1"/>
</dbReference>
<dbReference type="GO" id="GO:0000166">
    <property type="term" value="F:nucleotide binding"/>
    <property type="evidence" value="ECO:0007669"/>
    <property type="project" value="UniProtKB-KW"/>
</dbReference>
<dbReference type="Gene3D" id="2.160.20.70">
    <property type="match status" value="1"/>
</dbReference>
<dbReference type="InterPro" id="IPR000996">
    <property type="entry name" value="Clathrin_L-chain"/>
</dbReference>
<dbReference type="EMBL" id="KI913981">
    <property type="protein sequence ID" value="ETV95431.1"/>
    <property type="molecule type" value="Genomic_DNA"/>
</dbReference>
<name>A0A024TPA3_9STRA</name>
<keyword evidence="6 8" id="KW-0168">Coated pit</keyword>
<keyword evidence="4" id="KW-0547">Nucleotide-binding</keyword>
<sequence length="451" mass="50491">MPFTASDGTQFEDRDQWRKYEFETNYTFKNKKDETLIKAPGQIQGQPFDVADLENCQVYLLDHSDQVQVDNLVNCRVYIGPSSESVFVRNCTNCFFTIACKQLRTRDCSSIQVSLYTLTDPIIETSSNVVFSTFNAAYHGLRQQFEAAHLEPENNHWAQVYDFNDPNKTNENWTLNHDTVEPWVIPLDQFVQSPESLGPLENPVPANSTPIIAHDSSLQSFSINTSQEAATAAVDAATASFEAPPASYEDEFVPAPHATDASFYDVTPSTEPVYSTPSPVYEAPQPVYEVPQPVYEQPPQPVFNTPMGEAVVPPPAPAHSWPALNEFEAKLAAEVEAKRVEEERLIRDVRSKAEEELDKYYGDRTDKLAHRAATNRELEEEKKKSQELLAEMASEKPWNRVTDLVDTNVAVKPKTDAGAGPKDAGDDMFDTSRMRSLLLQLKNTGGPESSR</sequence>
<dbReference type="GeneID" id="20088351"/>
<evidence type="ECO:0000256" key="2">
    <source>
        <dbReference type="ARBA" id="ARBA00005263"/>
    </source>
</evidence>
<dbReference type="GO" id="GO:0005929">
    <property type="term" value="C:cilium"/>
    <property type="evidence" value="ECO:0007669"/>
    <property type="project" value="TreeGrafter"/>
</dbReference>
<evidence type="ECO:0000256" key="1">
    <source>
        <dbReference type="ARBA" id="ARBA00004180"/>
    </source>
</evidence>
<dbReference type="STRING" id="157072.A0A024TPA3"/>
<protein>
    <recommendedName>
        <fullName evidence="8">Clathrin light chain</fullName>
    </recommendedName>
</protein>
<reference evidence="11" key="1">
    <citation type="submission" date="2013-12" db="EMBL/GenBank/DDBJ databases">
        <title>The Genome Sequence of Aphanomyces invadans NJM9701.</title>
        <authorList>
            <consortium name="The Broad Institute Genomics Platform"/>
            <person name="Russ C."/>
            <person name="Tyler B."/>
            <person name="van West P."/>
            <person name="Dieguez-Uribeondo J."/>
            <person name="Young S.K."/>
            <person name="Zeng Q."/>
            <person name="Gargeya S."/>
            <person name="Fitzgerald M."/>
            <person name="Abouelleil A."/>
            <person name="Alvarado L."/>
            <person name="Chapman S.B."/>
            <person name="Gainer-Dewar J."/>
            <person name="Goldberg J."/>
            <person name="Griggs A."/>
            <person name="Gujja S."/>
            <person name="Hansen M."/>
            <person name="Howarth C."/>
            <person name="Imamovic A."/>
            <person name="Ireland A."/>
            <person name="Larimer J."/>
            <person name="McCowan C."/>
            <person name="Murphy C."/>
            <person name="Pearson M."/>
            <person name="Poon T.W."/>
            <person name="Priest M."/>
            <person name="Roberts A."/>
            <person name="Saif S."/>
            <person name="Shea T."/>
            <person name="Sykes S."/>
            <person name="Wortman J."/>
            <person name="Nusbaum C."/>
            <person name="Birren B."/>
        </authorList>
    </citation>
    <scope>NUCLEOTIDE SEQUENCE [LARGE SCALE GENOMIC DNA]</scope>
    <source>
        <strain evidence="11">NJM9701</strain>
    </source>
</reference>
<dbReference type="GO" id="GO:1990075">
    <property type="term" value="C:periciliary membrane compartment"/>
    <property type="evidence" value="ECO:0007669"/>
    <property type="project" value="TreeGrafter"/>
</dbReference>
<dbReference type="GO" id="GO:0005198">
    <property type="term" value="F:structural molecule activity"/>
    <property type="evidence" value="ECO:0007669"/>
    <property type="project" value="InterPro"/>
</dbReference>
<dbReference type="Pfam" id="PF07986">
    <property type="entry name" value="TBCC"/>
    <property type="match status" value="1"/>
</dbReference>
<comment type="subcellular location">
    <subcellularLocation>
        <location evidence="1 8">Cytoplasmic vesicle membrane</location>
        <topology evidence="1 8">Peripheral membrane protein</topology>
        <orientation evidence="1 8">Cytoplasmic side</orientation>
    </subcellularLocation>
    <subcellularLocation>
        <location evidence="8">Membrane</location>
        <location evidence="8">Coated pit</location>
        <topology evidence="8">Peripheral membrane protein</topology>
        <orientation evidence="8">Cytoplasmic side</orientation>
    </subcellularLocation>
    <text evidence="8">Cytoplasmic face of coated pits and vesicles.</text>
</comment>
<comment type="similarity">
    <text evidence="2 8">Belongs to the clathrin light chain family.</text>
</comment>
<evidence type="ECO:0000256" key="8">
    <source>
        <dbReference type="RuleBase" id="RU363137"/>
    </source>
</evidence>
<dbReference type="PANTHER" id="PTHR15440:SF0">
    <property type="entry name" value="PROTEIN XRP2"/>
    <property type="match status" value="1"/>
</dbReference>
<feature type="coiled-coil region" evidence="9">
    <location>
        <begin position="324"/>
        <end position="395"/>
    </location>
</feature>
<evidence type="ECO:0000256" key="4">
    <source>
        <dbReference type="ARBA" id="ARBA00022741"/>
    </source>
</evidence>
<dbReference type="GO" id="GO:0030132">
    <property type="term" value="C:clathrin coat of coated pit"/>
    <property type="evidence" value="ECO:0007669"/>
    <property type="project" value="InterPro"/>
</dbReference>
<comment type="similarity">
    <text evidence="3">Belongs to the TBCC family.</text>
</comment>
<dbReference type="GO" id="GO:0006886">
    <property type="term" value="P:intracellular protein transport"/>
    <property type="evidence" value="ECO:0007669"/>
    <property type="project" value="InterPro"/>
</dbReference>
<keyword evidence="9" id="KW-0175">Coiled coil</keyword>
<dbReference type="SMART" id="SM00673">
    <property type="entry name" value="CARP"/>
    <property type="match status" value="2"/>
</dbReference>
<evidence type="ECO:0000256" key="7">
    <source>
        <dbReference type="ARBA" id="ARBA00023329"/>
    </source>
</evidence>
<dbReference type="AlphaFoldDB" id="A0A024TPA3"/>
<dbReference type="InterPro" id="IPR016098">
    <property type="entry name" value="CAP/MinC_C"/>
</dbReference>
<dbReference type="InterPro" id="IPR039093">
    <property type="entry name" value="XRP2"/>
</dbReference>
<evidence type="ECO:0000259" key="10">
    <source>
        <dbReference type="PROSITE" id="PS51329"/>
    </source>
</evidence>
<evidence type="ECO:0000256" key="6">
    <source>
        <dbReference type="ARBA" id="ARBA00023176"/>
    </source>
</evidence>
<organism evidence="11">
    <name type="scientific">Aphanomyces invadans</name>
    <dbReference type="NCBI Taxonomy" id="157072"/>
    <lineage>
        <taxon>Eukaryota</taxon>
        <taxon>Sar</taxon>
        <taxon>Stramenopiles</taxon>
        <taxon>Oomycota</taxon>
        <taxon>Saprolegniomycetes</taxon>
        <taxon>Saprolegniales</taxon>
        <taxon>Verrucalvaceae</taxon>
        <taxon>Aphanomyces</taxon>
    </lineage>
</organism>
<dbReference type="GO" id="GO:0030130">
    <property type="term" value="C:clathrin coat of trans-Golgi network vesicle"/>
    <property type="evidence" value="ECO:0007669"/>
    <property type="project" value="InterPro"/>
</dbReference>
<dbReference type="RefSeq" id="XP_008876132.1">
    <property type="nucleotide sequence ID" value="XM_008877910.1"/>
</dbReference>
<dbReference type="Pfam" id="PF01086">
    <property type="entry name" value="Clathrin_lg_ch"/>
    <property type="match status" value="1"/>
</dbReference>
<dbReference type="OrthoDB" id="194775at2759"/>
<evidence type="ECO:0000256" key="5">
    <source>
        <dbReference type="ARBA" id="ARBA00023136"/>
    </source>
</evidence>
<dbReference type="VEuPathDB" id="FungiDB:H310_11301"/>
<evidence type="ECO:0000256" key="3">
    <source>
        <dbReference type="ARBA" id="ARBA00008848"/>
    </source>
</evidence>
<gene>
    <name evidence="11" type="ORF">H310_11301</name>
</gene>
<keyword evidence="5 8" id="KW-0472">Membrane</keyword>
<dbReference type="eggNOG" id="KOG2512">
    <property type="taxonomic scope" value="Eukaryota"/>
</dbReference>
<dbReference type="InterPro" id="IPR017901">
    <property type="entry name" value="C-CAP_CF_C-like"/>
</dbReference>